<feature type="domain" description="DHHA1" evidence="2">
    <location>
        <begin position="238"/>
        <end position="325"/>
    </location>
</feature>
<keyword evidence="4" id="KW-1185">Reference proteome</keyword>
<evidence type="ECO:0000259" key="1">
    <source>
        <dbReference type="Pfam" id="PF01368"/>
    </source>
</evidence>
<dbReference type="SUPFAM" id="SSF64182">
    <property type="entry name" value="DHH phosphoesterases"/>
    <property type="match status" value="1"/>
</dbReference>
<dbReference type="EMBL" id="JACJVR010000018">
    <property type="protein sequence ID" value="MBB6690820.1"/>
    <property type="molecule type" value="Genomic_DNA"/>
</dbReference>
<feature type="domain" description="DDH" evidence="1">
    <location>
        <begin position="20"/>
        <end position="161"/>
    </location>
</feature>
<dbReference type="InterPro" id="IPR051319">
    <property type="entry name" value="Oligoribo/pAp-PDE_c-di-AMP_PDE"/>
</dbReference>
<sequence>MTWEKQLAEAAAFIRERDDFLVVSHVQPDGDAISSTVATAWLLDKLGKKYKMYNDGPVPSRLGYLWNSGAIATAASGKPQAGYRNVILVDCADFARSGAAKEWFAEGAELLNIDHHPTNDGFGSVNLLRSEAAATAEILYDLIGTFGLAPDKDAATAIYTGLMTDTGGFRYSNTSPHVMDVASRLLAAGADGPSLAELLLERMTMGQMRMLQRALARLAFSDDQRIGWLWVTGDDLSETGASNEDLEGLVNYPRNIEGVEVGLLFKQTAPDSVKVSLRSAGLVNVAEVAQRFGGGGHVRAAGCRLSSPLEEAIGQVVGAIREAMEEKR</sequence>
<evidence type="ECO:0000313" key="3">
    <source>
        <dbReference type="EMBL" id="MBB6690820.1"/>
    </source>
</evidence>
<dbReference type="AlphaFoldDB" id="A0A841TY88"/>
<evidence type="ECO:0000313" key="4">
    <source>
        <dbReference type="Proteomes" id="UP000553776"/>
    </source>
</evidence>
<dbReference type="Gene3D" id="3.90.1640.10">
    <property type="entry name" value="inorganic pyrophosphatase (n-terminal core)"/>
    <property type="match status" value="1"/>
</dbReference>
<name>A0A841TY88_9BACL</name>
<dbReference type="RefSeq" id="WP_185134821.1">
    <property type="nucleotide sequence ID" value="NZ_BORM01000002.1"/>
</dbReference>
<accession>A0A841TY88</accession>
<comment type="caution">
    <text evidence="3">The sequence shown here is derived from an EMBL/GenBank/DDBJ whole genome shotgun (WGS) entry which is preliminary data.</text>
</comment>
<dbReference type="InterPro" id="IPR038763">
    <property type="entry name" value="DHH_sf"/>
</dbReference>
<protein>
    <submittedName>
        <fullName evidence="3">Bifunctional oligoribonuclease/PAP phosphatase NrnA</fullName>
    </submittedName>
</protein>
<gene>
    <name evidence="3" type="ORF">H7B90_05325</name>
</gene>
<dbReference type="GO" id="GO:0003676">
    <property type="term" value="F:nucleic acid binding"/>
    <property type="evidence" value="ECO:0007669"/>
    <property type="project" value="InterPro"/>
</dbReference>
<dbReference type="PANTHER" id="PTHR47618">
    <property type="entry name" value="BIFUNCTIONAL OLIGORIBONUCLEASE AND PAP PHOSPHATASE NRNA"/>
    <property type="match status" value="1"/>
</dbReference>
<dbReference type="InterPro" id="IPR003156">
    <property type="entry name" value="DHHA1_dom"/>
</dbReference>
<dbReference type="Proteomes" id="UP000553776">
    <property type="component" value="Unassembled WGS sequence"/>
</dbReference>
<proteinExistence type="predicted"/>
<dbReference type="InterPro" id="IPR001667">
    <property type="entry name" value="DDH_dom"/>
</dbReference>
<organism evidence="3 4">
    <name type="scientific">Cohnella xylanilytica</name>
    <dbReference type="NCBI Taxonomy" id="557555"/>
    <lineage>
        <taxon>Bacteria</taxon>
        <taxon>Bacillati</taxon>
        <taxon>Bacillota</taxon>
        <taxon>Bacilli</taxon>
        <taxon>Bacillales</taxon>
        <taxon>Paenibacillaceae</taxon>
        <taxon>Cohnella</taxon>
    </lineage>
</organism>
<dbReference type="Pfam" id="PF01368">
    <property type="entry name" value="DHH"/>
    <property type="match status" value="1"/>
</dbReference>
<reference evidence="3 4" key="1">
    <citation type="submission" date="2020-08" db="EMBL/GenBank/DDBJ databases">
        <title>Cohnella phylogeny.</title>
        <authorList>
            <person name="Dunlap C."/>
        </authorList>
    </citation>
    <scope>NUCLEOTIDE SEQUENCE [LARGE SCALE GENOMIC DNA]</scope>
    <source>
        <strain evidence="3 4">DSM 25239</strain>
    </source>
</reference>
<dbReference type="PANTHER" id="PTHR47618:SF1">
    <property type="entry name" value="BIFUNCTIONAL OLIGORIBONUCLEASE AND PAP PHOSPHATASE NRNA"/>
    <property type="match status" value="1"/>
</dbReference>
<dbReference type="Pfam" id="PF02272">
    <property type="entry name" value="DHHA1"/>
    <property type="match status" value="1"/>
</dbReference>
<evidence type="ECO:0000259" key="2">
    <source>
        <dbReference type="Pfam" id="PF02272"/>
    </source>
</evidence>
<dbReference type="Gene3D" id="3.10.310.30">
    <property type="match status" value="1"/>
</dbReference>